<dbReference type="InterPro" id="IPR016039">
    <property type="entry name" value="Thiolase-like"/>
</dbReference>
<dbReference type="GO" id="GO:0004315">
    <property type="term" value="F:3-oxoacyl-[acyl-carrier-protein] synthase activity"/>
    <property type="evidence" value="ECO:0007669"/>
    <property type="project" value="InterPro"/>
</dbReference>
<reference evidence="5 6" key="1">
    <citation type="submission" date="2020-09" db="EMBL/GenBank/DDBJ databases">
        <title>Characterization and genome sequencing of Ruminiclostridium sp. nov. MA18.</title>
        <authorList>
            <person name="Rettenmaier R."/>
            <person name="Kowollik M.-L."/>
            <person name="Liebl W."/>
            <person name="Zverlov V."/>
        </authorList>
    </citation>
    <scope>NUCLEOTIDE SEQUENCE [LARGE SCALE GENOMIC DNA]</scope>
    <source>
        <strain evidence="5 6">MA18</strain>
    </source>
</reference>
<evidence type="ECO:0000259" key="3">
    <source>
        <dbReference type="Pfam" id="PF08541"/>
    </source>
</evidence>
<dbReference type="Gene3D" id="3.40.47.10">
    <property type="match status" value="1"/>
</dbReference>
<dbReference type="PANTHER" id="PTHR34069:SF2">
    <property type="entry name" value="BETA-KETOACYL-[ACYL-CARRIER-PROTEIN] SYNTHASE III"/>
    <property type="match status" value="1"/>
</dbReference>
<dbReference type="PANTHER" id="PTHR34069">
    <property type="entry name" value="3-OXOACYL-[ACYL-CARRIER-PROTEIN] SYNTHASE 3"/>
    <property type="match status" value="1"/>
</dbReference>
<gene>
    <name evidence="5" type="ORF">EHE19_018920</name>
</gene>
<keyword evidence="1" id="KW-0808">Transferase</keyword>
<dbReference type="InterPro" id="IPR013747">
    <property type="entry name" value="ACP_syn_III_C"/>
</dbReference>
<dbReference type="CDD" id="cd00830">
    <property type="entry name" value="KAS_III"/>
    <property type="match status" value="1"/>
</dbReference>
<dbReference type="KEGG" id="rher:EHE19_018920"/>
<organism evidence="5 6">
    <name type="scientific">Ruminiclostridium herbifermentans</name>
    <dbReference type="NCBI Taxonomy" id="2488810"/>
    <lineage>
        <taxon>Bacteria</taxon>
        <taxon>Bacillati</taxon>
        <taxon>Bacillota</taxon>
        <taxon>Clostridia</taxon>
        <taxon>Eubacteriales</taxon>
        <taxon>Oscillospiraceae</taxon>
        <taxon>Ruminiclostridium</taxon>
    </lineage>
</organism>
<evidence type="ECO:0000256" key="2">
    <source>
        <dbReference type="ARBA" id="ARBA00023315"/>
    </source>
</evidence>
<dbReference type="OrthoDB" id="2079211at2"/>
<evidence type="ECO:0000313" key="6">
    <source>
        <dbReference type="Proteomes" id="UP000306409"/>
    </source>
</evidence>
<feature type="domain" description="Beta-ketoacyl-[acyl-carrier-protein] synthase III N-terminal" evidence="4">
    <location>
        <begin position="126"/>
        <end position="200"/>
    </location>
</feature>
<dbReference type="Pfam" id="PF08545">
    <property type="entry name" value="ACP_syn_III"/>
    <property type="match status" value="1"/>
</dbReference>
<keyword evidence="2" id="KW-0012">Acyltransferase</keyword>
<sequence length="347" mass="39311">MRQDNFIFPKNKKKYFRKFSKIKSVAAYLPEKVVTNDDIINANKLTMKDSVIRKSIGTYQRRVADDHEVDSDILARAAQSCMTKANLHVDKLSKIIATKFFGDNLLPMTASMVQRKLGCSYATQSFDVDGGVTSFLHAIDLGTRYINSGDEYVLIASGGICNRLISKTDPRVAFLFGDGAASVLLEFSDEPHFLASYFYTNHTYYEIAATQKLKPEYTKKYFEKGDFSLFYDFYHMDNWKIAEEFYKIAAITVRDYLLEESNLKMSDIDLVLVTENNKPIWEITLDALGVEKDKSISLIHKYGNTMSAMLPLLLNEAYSTGRIETGMNILMLSHGEGFSGGGMIYRV</sequence>
<dbReference type="Pfam" id="PF08541">
    <property type="entry name" value="ACP_syn_III_C"/>
    <property type="match status" value="1"/>
</dbReference>
<dbReference type="InterPro" id="IPR013751">
    <property type="entry name" value="ACP_syn_III_N"/>
</dbReference>
<evidence type="ECO:0000256" key="1">
    <source>
        <dbReference type="ARBA" id="ARBA00022679"/>
    </source>
</evidence>
<proteinExistence type="predicted"/>
<dbReference type="GO" id="GO:0006633">
    <property type="term" value="P:fatty acid biosynthetic process"/>
    <property type="evidence" value="ECO:0007669"/>
    <property type="project" value="InterPro"/>
</dbReference>
<name>A0A4V6YE28_9FIRM</name>
<dbReference type="EMBL" id="CP061336">
    <property type="protein sequence ID" value="QNU66871.1"/>
    <property type="molecule type" value="Genomic_DNA"/>
</dbReference>
<protein>
    <submittedName>
        <fullName evidence="5">Ketoacyl-ACP synthase III</fullName>
    </submittedName>
</protein>
<dbReference type="GO" id="GO:0044550">
    <property type="term" value="P:secondary metabolite biosynthetic process"/>
    <property type="evidence" value="ECO:0007669"/>
    <property type="project" value="TreeGrafter"/>
</dbReference>
<evidence type="ECO:0000313" key="5">
    <source>
        <dbReference type="EMBL" id="QNU66871.1"/>
    </source>
</evidence>
<dbReference type="AlphaFoldDB" id="A0A4V6YE28"/>
<dbReference type="SUPFAM" id="SSF53901">
    <property type="entry name" value="Thiolase-like"/>
    <property type="match status" value="1"/>
</dbReference>
<dbReference type="Proteomes" id="UP000306409">
    <property type="component" value="Chromosome"/>
</dbReference>
<dbReference type="RefSeq" id="WP_137698775.1">
    <property type="nucleotide sequence ID" value="NZ_CP061336.1"/>
</dbReference>
<evidence type="ECO:0000259" key="4">
    <source>
        <dbReference type="Pfam" id="PF08545"/>
    </source>
</evidence>
<keyword evidence="6" id="KW-1185">Reference proteome</keyword>
<accession>A0A4V6YE28</accession>
<feature type="domain" description="Beta-ketoacyl-[acyl-carrier-protein] synthase III C-terminal" evidence="3">
    <location>
        <begin position="258"/>
        <end position="346"/>
    </location>
</feature>